<name>A0ABU9Z9B2_9HYPH</name>
<proteinExistence type="predicted"/>
<keyword evidence="4" id="KW-1185">Reference proteome</keyword>
<feature type="region of interest" description="Disordered" evidence="1">
    <location>
        <begin position="82"/>
        <end position="105"/>
    </location>
</feature>
<dbReference type="Proteomes" id="UP001404845">
    <property type="component" value="Unassembled WGS sequence"/>
</dbReference>
<protein>
    <submittedName>
        <fullName evidence="3">Entry exclusion protein TrbK-alt</fullName>
    </submittedName>
</protein>
<dbReference type="InterPro" id="IPR027587">
    <property type="entry name" value="TrbK"/>
</dbReference>
<reference evidence="3 4" key="1">
    <citation type="journal article" date="2023" name="PLoS ONE">
        <title>Complete genome assembly of Hawai'i environmental nontuberculous mycobacteria reveals unexpected co-isolation with methylobacteria.</title>
        <authorList>
            <person name="Hendrix J."/>
            <person name="Epperson L.E."/>
            <person name="Tong E.I."/>
            <person name="Chan Y.L."/>
            <person name="Hasan N.A."/>
            <person name="Dawrs S.N."/>
            <person name="Norton G.J."/>
            <person name="Virdi R."/>
            <person name="Crooks J.L."/>
            <person name="Chan E.D."/>
            <person name="Honda J.R."/>
            <person name="Strong M."/>
        </authorList>
    </citation>
    <scope>NUCLEOTIDE SEQUENCE [LARGE SCALE GENOMIC DNA]</scope>
    <source>
        <strain evidence="3 4">NJH_HI01</strain>
    </source>
</reference>
<evidence type="ECO:0000256" key="2">
    <source>
        <dbReference type="SAM" id="Phobius"/>
    </source>
</evidence>
<organism evidence="3 4">
    <name type="scientific">Methylorubrum rhodesianum</name>
    <dbReference type="NCBI Taxonomy" id="29427"/>
    <lineage>
        <taxon>Bacteria</taxon>
        <taxon>Pseudomonadati</taxon>
        <taxon>Pseudomonadota</taxon>
        <taxon>Alphaproteobacteria</taxon>
        <taxon>Hyphomicrobiales</taxon>
        <taxon>Methylobacteriaceae</taxon>
        <taxon>Methylorubrum</taxon>
    </lineage>
</organism>
<evidence type="ECO:0000313" key="3">
    <source>
        <dbReference type="EMBL" id="MEN3227681.1"/>
    </source>
</evidence>
<feature type="transmembrane region" description="Helical" evidence="2">
    <location>
        <begin position="6"/>
        <end position="24"/>
    </location>
</feature>
<accession>A0ABU9Z9B2</accession>
<sequence>MDGKMLARLGAVVFVAFAIVMTVIDMTRKEAPPEASLPSIVAPNNDPLHDELIHCQLLGEAGAHDDACLRAWAENRRRFLAPGARPEAKLPEPGELIAPSKPEAR</sequence>
<keyword evidence="2" id="KW-1133">Transmembrane helix</keyword>
<dbReference type="Pfam" id="PF20084">
    <property type="entry name" value="TrbK"/>
    <property type="match status" value="1"/>
</dbReference>
<keyword evidence="2" id="KW-0472">Membrane</keyword>
<comment type="caution">
    <text evidence="3">The sequence shown here is derived from an EMBL/GenBank/DDBJ whole genome shotgun (WGS) entry which is preliminary data.</text>
</comment>
<dbReference type="EMBL" id="JAQYXL010000001">
    <property type="protein sequence ID" value="MEN3227681.1"/>
    <property type="molecule type" value="Genomic_DNA"/>
</dbReference>
<dbReference type="RefSeq" id="WP_345970569.1">
    <property type="nucleotide sequence ID" value="NZ_JAQYXL010000001.1"/>
</dbReference>
<evidence type="ECO:0000313" key="4">
    <source>
        <dbReference type="Proteomes" id="UP001404845"/>
    </source>
</evidence>
<dbReference type="NCBIfam" id="TIGR04360">
    <property type="entry name" value="other_trbK"/>
    <property type="match status" value="1"/>
</dbReference>
<keyword evidence="2" id="KW-0812">Transmembrane</keyword>
<gene>
    <name evidence="3" type="primary">trbK-alt</name>
    <name evidence="3" type="ORF">PUR21_08560</name>
</gene>
<evidence type="ECO:0000256" key="1">
    <source>
        <dbReference type="SAM" id="MobiDB-lite"/>
    </source>
</evidence>